<proteinExistence type="predicted"/>
<dbReference type="EMBL" id="CP108264">
    <property type="protein sequence ID" value="WTU76702.1"/>
    <property type="molecule type" value="Genomic_DNA"/>
</dbReference>
<dbReference type="AlphaFoldDB" id="A0AAU2JXW1"/>
<dbReference type="Pfam" id="PF00561">
    <property type="entry name" value="Abhydrolase_1"/>
    <property type="match status" value="1"/>
</dbReference>
<dbReference type="InterPro" id="IPR050266">
    <property type="entry name" value="AB_hydrolase_sf"/>
</dbReference>
<dbReference type="PANTHER" id="PTHR43798:SF33">
    <property type="entry name" value="HYDROLASE, PUTATIVE (AFU_ORTHOLOGUE AFUA_2G14860)-RELATED"/>
    <property type="match status" value="1"/>
</dbReference>
<evidence type="ECO:0000313" key="2">
    <source>
        <dbReference type="EMBL" id="WTU76702.1"/>
    </source>
</evidence>
<name>A0AAU2JXW1_9ACTN</name>
<dbReference type="PANTHER" id="PTHR43798">
    <property type="entry name" value="MONOACYLGLYCEROL LIPASE"/>
    <property type="match status" value="1"/>
</dbReference>
<reference evidence="2" key="1">
    <citation type="submission" date="2022-10" db="EMBL/GenBank/DDBJ databases">
        <title>The complete genomes of actinobacterial strains from the NBC collection.</title>
        <authorList>
            <person name="Joergensen T.S."/>
            <person name="Alvarez Arevalo M."/>
            <person name="Sterndorff E.B."/>
            <person name="Faurdal D."/>
            <person name="Vuksanovic O."/>
            <person name="Mourched A.-S."/>
            <person name="Charusanti P."/>
            <person name="Shaw S."/>
            <person name="Blin K."/>
            <person name="Weber T."/>
        </authorList>
    </citation>
    <scope>NUCLEOTIDE SEQUENCE</scope>
    <source>
        <strain evidence="2">NBC_00049</strain>
    </source>
</reference>
<evidence type="ECO:0000259" key="1">
    <source>
        <dbReference type="Pfam" id="PF00561"/>
    </source>
</evidence>
<dbReference type="InterPro" id="IPR000073">
    <property type="entry name" value="AB_hydrolase_1"/>
</dbReference>
<feature type="domain" description="AB hydrolase-1" evidence="1">
    <location>
        <begin position="46"/>
        <end position="352"/>
    </location>
</feature>
<dbReference type="GO" id="GO:0016020">
    <property type="term" value="C:membrane"/>
    <property type="evidence" value="ECO:0007669"/>
    <property type="project" value="TreeGrafter"/>
</dbReference>
<dbReference type="InterPro" id="IPR029058">
    <property type="entry name" value="AB_hydrolase_fold"/>
</dbReference>
<sequence length="390" mass="42509">MPPTTPAVNHQVPHMSTVPANKGQAVKLYVREYDGTPTGANAQRKTVLMLHGRSVPSVVAFDLQHDGGKYSWAQSLAKAGFDVFLMELTGSGLSPRPEMDKPRNANPLHQTILIPNPLPAASPPPYPHELGNSQSEWGEVDTVVDYIRSLKGVTKVSLVGQSAAAFVFGPYAIQNPGKVESLLLLAPIYAPDGRAGVPPNSFGAPVPSFPVSNPPSLFGFPMNLTSRTGLENAWDKEVHSKKQRADGMVEAVWKECMAVDPIGKTWGGPVAGTPEGVLRFRNSFWWGWNKDTVVSIGSVLGDKVPVMIVYGEHDQTANSPTFSVPALYDAIPGVRKLMFRVAGAGHSMVWERQHKVLHQLSRKWLKHTRIEDLEKGSFYVDEDGAYTDTV</sequence>
<gene>
    <name evidence="2" type="ORF">OG327_27105</name>
</gene>
<keyword evidence="2" id="KW-0378">Hydrolase</keyword>
<accession>A0AAU2JXW1</accession>
<organism evidence="2">
    <name type="scientific">Streptomyces sp. NBC_00049</name>
    <dbReference type="NCBI Taxonomy" id="2903617"/>
    <lineage>
        <taxon>Bacteria</taxon>
        <taxon>Bacillati</taxon>
        <taxon>Actinomycetota</taxon>
        <taxon>Actinomycetes</taxon>
        <taxon>Kitasatosporales</taxon>
        <taxon>Streptomycetaceae</taxon>
        <taxon>Streptomyces</taxon>
    </lineage>
</organism>
<dbReference type="SUPFAM" id="SSF53474">
    <property type="entry name" value="alpha/beta-Hydrolases"/>
    <property type="match status" value="1"/>
</dbReference>
<protein>
    <submittedName>
        <fullName evidence="2">Alpha/beta hydrolase</fullName>
    </submittedName>
</protein>
<dbReference type="Gene3D" id="3.40.50.1820">
    <property type="entry name" value="alpha/beta hydrolase"/>
    <property type="match status" value="1"/>
</dbReference>
<dbReference type="GO" id="GO:0016787">
    <property type="term" value="F:hydrolase activity"/>
    <property type="evidence" value="ECO:0007669"/>
    <property type="project" value="UniProtKB-KW"/>
</dbReference>